<feature type="compositionally biased region" description="Basic and acidic residues" evidence="4">
    <location>
        <begin position="356"/>
        <end position="371"/>
    </location>
</feature>
<dbReference type="GO" id="GO:0003700">
    <property type="term" value="F:DNA-binding transcription factor activity"/>
    <property type="evidence" value="ECO:0007669"/>
    <property type="project" value="InterPro"/>
</dbReference>
<feature type="compositionally biased region" description="Basic and acidic residues" evidence="4">
    <location>
        <begin position="561"/>
        <end position="575"/>
    </location>
</feature>
<dbReference type="InterPro" id="IPR051095">
    <property type="entry name" value="Dros_DevTransReg"/>
</dbReference>
<feature type="domain" description="BTB" evidence="6">
    <location>
        <begin position="33"/>
        <end position="98"/>
    </location>
</feature>
<evidence type="ECO:0000259" key="5">
    <source>
        <dbReference type="PROSITE" id="PS50061"/>
    </source>
</evidence>
<evidence type="ECO:0000256" key="2">
    <source>
        <dbReference type="ARBA" id="ARBA00023242"/>
    </source>
</evidence>
<feature type="compositionally biased region" description="Polar residues" evidence="4">
    <location>
        <begin position="319"/>
        <end position="355"/>
    </location>
</feature>
<dbReference type="PROSITE" id="PS50061">
    <property type="entry name" value="ETS_DOMAIN_3"/>
    <property type="match status" value="1"/>
</dbReference>
<feature type="compositionally biased region" description="Acidic residues" evidence="4">
    <location>
        <begin position="409"/>
        <end position="422"/>
    </location>
</feature>
<keyword evidence="8" id="KW-1185">Reference proteome</keyword>
<feature type="compositionally biased region" description="Polar residues" evidence="4">
    <location>
        <begin position="455"/>
        <end position="464"/>
    </location>
</feature>
<dbReference type="PRINTS" id="PR00454">
    <property type="entry name" value="ETSDOMAIN"/>
</dbReference>
<name>A0AAW0W2L1_CHEQU</name>
<evidence type="ECO:0000256" key="3">
    <source>
        <dbReference type="RuleBase" id="RU004019"/>
    </source>
</evidence>
<feature type="region of interest" description="Disordered" evidence="4">
    <location>
        <begin position="318"/>
        <end position="497"/>
    </location>
</feature>
<dbReference type="InterPro" id="IPR011333">
    <property type="entry name" value="SKP1/BTB/POZ_sf"/>
</dbReference>
<keyword evidence="2 3" id="KW-0539">Nucleus</keyword>
<dbReference type="CDD" id="cd18315">
    <property type="entry name" value="BTB_POZ_BAB-like"/>
    <property type="match status" value="1"/>
</dbReference>
<feature type="compositionally biased region" description="Basic and acidic residues" evidence="4">
    <location>
        <begin position="532"/>
        <end position="541"/>
    </location>
</feature>
<dbReference type="Pfam" id="PF00651">
    <property type="entry name" value="BTB"/>
    <property type="match status" value="1"/>
</dbReference>
<dbReference type="GO" id="GO:0043565">
    <property type="term" value="F:sequence-specific DNA binding"/>
    <property type="evidence" value="ECO:0007669"/>
    <property type="project" value="InterPro"/>
</dbReference>
<dbReference type="SUPFAM" id="SSF54695">
    <property type="entry name" value="POZ domain"/>
    <property type="match status" value="1"/>
</dbReference>
<dbReference type="GO" id="GO:0006357">
    <property type="term" value="P:regulation of transcription by RNA polymerase II"/>
    <property type="evidence" value="ECO:0007669"/>
    <property type="project" value="TreeGrafter"/>
</dbReference>
<dbReference type="SUPFAM" id="SSF46785">
    <property type="entry name" value="Winged helix' DNA-binding domain"/>
    <property type="match status" value="1"/>
</dbReference>
<evidence type="ECO:0000313" key="7">
    <source>
        <dbReference type="EMBL" id="KAK8723639.1"/>
    </source>
</evidence>
<feature type="domain" description="ETS" evidence="5">
    <location>
        <begin position="674"/>
        <end position="759"/>
    </location>
</feature>
<reference evidence="7 8" key="1">
    <citation type="journal article" date="2024" name="BMC Genomics">
        <title>Genome assembly of redclaw crayfish (Cherax quadricarinatus) provides insights into its immune adaptation and hypoxia tolerance.</title>
        <authorList>
            <person name="Liu Z."/>
            <person name="Zheng J."/>
            <person name="Li H."/>
            <person name="Fang K."/>
            <person name="Wang S."/>
            <person name="He J."/>
            <person name="Zhou D."/>
            <person name="Weng S."/>
            <person name="Chi M."/>
            <person name="Gu Z."/>
            <person name="He J."/>
            <person name="Li F."/>
            <person name="Wang M."/>
        </authorList>
    </citation>
    <scope>NUCLEOTIDE SEQUENCE [LARGE SCALE GENOMIC DNA]</scope>
    <source>
        <strain evidence="7">ZL_2023a</strain>
    </source>
</reference>
<feature type="compositionally biased region" description="Basic and acidic residues" evidence="4">
    <location>
        <begin position="435"/>
        <end position="454"/>
    </location>
</feature>
<dbReference type="InterPro" id="IPR036390">
    <property type="entry name" value="WH_DNA-bd_sf"/>
</dbReference>
<comment type="similarity">
    <text evidence="1 3">Belongs to the ETS family.</text>
</comment>
<gene>
    <name evidence="7" type="ORF">OTU49_011476</name>
</gene>
<dbReference type="Proteomes" id="UP001445076">
    <property type="component" value="Unassembled WGS sequence"/>
</dbReference>
<dbReference type="EMBL" id="JARKIK010000088">
    <property type="protein sequence ID" value="KAK8723641.1"/>
    <property type="molecule type" value="Genomic_DNA"/>
</dbReference>
<dbReference type="InterPro" id="IPR000418">
    <property type="entry name" value="Ets_dom"/>
</dbReference>
<evidence type="ECO:0000259" key="6">
    <source>
        <dbReference type="PROSITE" id="PS50097"/>
    </source>
</evidence>
<comment type="subcellular location">
    <subcellularLocation>
        <location evidence="3">Nucleus</location>
    </subcellularLocation>
</comment>
<dbReference type="PROSITE" id="PS50097">
    <property type="entry name" value="BTB"/>
    <property type="match status" value="1"/>
</dbReference>
<dbReference type="SMART" id="SM00225">
    <property type="entry name" value="BTB"/>
    <property type="match status" value="1"/>
</dbReference>
<feature type="region of interest" description="Disordered" evidence="4">
    <location>
        <begin position="509"/>
        <end position="579"/>
    </location>
</feature>
<protein>
    <submittedName>
        <fullName evidence="7">Uncharacterized protein</fullName>
    </submittedName>
</protein>
<dbReference type="GO" id="GO:0005634">
    <property type="term" value="C:nucleus"/>
    <property type="evidence" value="ECO:0007669"/>
    <property type="project" value="UniProtKB-SubCell"/>
</dbReference>
<keyword evidence="3" id="KW-0238">DNA-binding</keyword>
<feature type="compositionally biased region" description="Polar residues" evidence="4">
    <location>
        <begin position="392"/>
        <end position="407"/>
    </location>
</feature>
<feature type="compositionally biased region" description="Polar residues" evidence="4">
    <location>
        <begin position="475"/>
        <end position="497"/>
    </location>
</feature>
<proteinExistence type="inferred from homology"/>
<dbReference type="InterPro" id="IPR036388">
    <property type="entry name" value="WH-like_DNA-bd_sf"/>
</dbReference>
<feature type="compositionally biased region" description="Basic and acidic residues" evidence="4">
    <location>
        <begin position="647"/>
        <end position="659"/>
    </location>
</feature>
<dbReference type="Gene3D" id="3.30.710.10">
    <property type="entry name" value="Potassium Channel Kv1.1, Chain A"/>
    <property type="match status" value="1"/>
</dbReference>
<evidence type="ECO:0000256" key="4">
    <source>
        <dbReference type="SAM" id="MobiDB-lite"/>
    </source>
</evidence>
<evidence type="ECO:0000256" key="1">
    <source>
        <dbReference type="ARBA" id="ARBA00005562"/>
    </source>
</evidence>
<dbReference type="PANTHER" id="PTHR23110">
    <property type="entry name" value="BTB DOMAIN TRANSCRIPTION FACTOR"/>
    <property type="match status" value="1"/>
</dbReference>
<reference evidence="7" key="2">
    <citation type="submission" date="2024-01" db="EMBL/GenBank/DDBJ databases">
        <authorList>
            <person name="He J."/>
            <person name="Wang M."/>
            <person name="Zheng J."/>
            <person name="Liu Z."/>
        </authorList>
    </citation>
    <scope>NUCLEOTIDE SEQUENCE</scope>
    <source>
        <strain evidence="7">ZL_2023a</strain>
        <tissue evidence="7">Muscle</tissue>
    </source>
</reference>
<comment type="caution">
    <text evidence="7">The sequence shown here is derived from an EMBL/GenBank/DDBJ whole genome shotgun (WGS) entry which is preliminary data.</text>
</comment>
<organism evidence="7 8">
    <name type="scientific">Cherax quadricarinatus</name>
    <name type="common">Australian red claw crayfish</name>
    <dbReference type="NCBI Taxonomy" id="27406"/>
    <lineage>
        <taxon>Eukaryota</taxon>
        <taxon>Metazoa</taxon>
        <taxon>Ecdysozoa</taxon>
        <taxon>Arthropoda</taxon>
        <taxon>Crustacea</taxon>
        <taxon>Multicrustacea</taxon>
        <taxon>Malacostraca</taxon>
        <taxon>Eumalacostraca</taxon>
        <taxon>Eucarida</taxon>
        <taxon>Decapoda</taxon>
        <taxon>Pleocyemata</taxon>
        <taxon>Astacidea</taxon>
        <taxon>Parastacoidea</taxon>
        <taxon>Parastacidae</taxon>
        <taxon>Cherax</taxon>
    </lineage>
</organism>
<sequence>MEVEKNQYNLRWNEHTFTFVRLLDHFRTKELYCDATIACDGNIYPVHKVVLSACSNFFAAIFANTNCQSPVVVLQDVARVQLESLLTYMYRGEVLVPRPDLPAFIKVAKSLQVKGLAIPVPDRYSPRQVNESPHNRVCSPIEGSVFTKSPDEPVSHIHHTSYRQEYLNPSLYCHKRFSDMMQPEPDLPRSHPQYDELPFKRRHLIEYSPNMRSESIRRMRPSEMGRPNDISICNEMARPNDMSVRSQMVRPNEMARAIDMVRPKEMPRPDEMQRPSEMTRPNEVMRINEKTRTNETVLINEMPRPCETRNDEVVMTRPSEISRSNGMESPNAMSKHQLAESNEMTTMEVETTQHLWSKESSRQNAQEDEHTRRKSSVSSSEGCAEEKLSPAPTFQVSGPHGTFQNLVASDDDIKDEPIDSPDEYEHSLCISEDAEEHHGDKDKFRLKTSDDNGYHSESSQSNRVTAEHQPEMDSQDPSSAESATLKDPSNSSDSVNSHLRRELLRPLQHKAKPPQNPQPKLQSIPHPVIAPREPERPRKEPPPLMKMPQLSPLMNAGEPGRPSHEVMEQERHESSSHSSHLLVKAPPTYRSHGAPNQFSLQVHNQQLWGPIIVNGGLPVTESSPGSQGNGTALPQADVPLNLTGQNKSRETEKDDKDPFFGKILTNRKKRLRGPKSWEYLVRLLKDPTTNPFLIRWENEASGVFRLVQPSIIAQRWGRRTGRHAGETLSYENFARGLRYHYATGALLPVSERSFVYRFGPKALKVLKECNMSTFPYI</sequence>
<evidence type="ECO:0000313" key="8">
    <source>
        <dbReference type="Proteomes" id="UP001445076"/>
    </source>
</evidence>
<accession>A0AAW0W2L1</accession>
<dbReference type="InterPro" id="IPR000210">
    <property type="entry name" value="BTB/POZ_dom"/>
</dbReference>
<dbReference type="EMBL" id="JARKIK010000088">
    <property type="protein sequence ID" value="KAK8723640.1"/>
    <property type="molecule type" value="Genomic_DNA"/>
</dbReference>
<dbReference type="SMART" id="SM00413">
    <property type="entry name" value="ETS"/>
    <property type="match status" value="1"/>
</dbReference>
<dbReference type="Pfam" id="PF00178">
    <property type="entry name" value="Ets"/>
    <property type="match status" value="1"/>
</dbReference>
<feature type="compositionally biased region" description="Polar residues" evidence="4">
    <location>
        <begin position="620"/>
        <end position="632"/>
    </location>
</feature>
<dbReference type="AlphaFoldDB" id="A0AAW0W2L1"/>
<dbReference type="EMBL" id="JARKIK010000088">
    <property type="protein sequence ID" value="KAK8723642.1"/>
    <property type="molecule type" value="Genomic_DNA"/>
</dbReference>
<dbReference type="Gene3D" id="1.10.10.10">
    <property type="entry name" value="Winged helix-like DNA-binding domain superfamily/Winged helix DNA-binding domain"/>
    <property type="match status" value="1"/>
</dbReference>
<dbReference type="PANTHER" id="PTHR23110:SF99">
    <property type="entry name" value="BROAD-COMPLEX CORE PROTEIN ISOFORM 6"/>
    <property type="match status" value="1"/>
</dbReference>
<dbReference type="EMBL" id="JARKIK010000088">
    <property type="protein sequence ID" value="KAK8723639.1"/>
    <property type="molecule type" value="Genomic_DNA"/>
</dbReference>
<feature type="region of interest" description="Disordered" evidence="4">
    <location>
        <begin position="618"/>
        <end position="659"/>
    </location>
</feature>